<dbReference type="CDD" id="cd07067">
    <property type="entry name" value="HP_PGM_like"/>
    <property type="match status" value="1"/>
</dbReference>
<dbReference type="PANTHER" id="PTHR48100:SF5">
    <property type="entry name" value="HISTIDINE PHOSPHATASE FAMILY PROTEIN"/>
    <property type="match status" value="1"/>
</dbReference>
<dbReference type="PANTHER" id="PTHR48100">
    <property type="entry name" value="BROAD-SPECIFICITY PHOSPHATASE YOR283W-RELATED"/>
    <property type="match status" value="1"/>
</dbReference>
<name>A0ABW1UDD5_9LACO</name>
<dbReference type="RefSeq" id="WP_137607572.1">
    <property type="nucleotide sequence ID" value="NZ_BJDH01000005.1"/>
</dbReference>
<accession>A0ABW1UDD5</accession>
<dbReference type="PROSITE" id="PS00175">
    <property type="entry name" value="PG_MUTASE"/>
    <property type="match status" value="1"/>
</dbReference>
<sequence>MTKTLYLMRHGQTLFNQLHKIQGACDSPLTAQGIADAQQVGRNFKAHGVTFDHVYSSTQERASDTLELVTDQPYERLKGLKEWDFGLFEGESERLNPQQDPIRKSYGDYFLAYGGESDLQVQARMVKTLRTIMDQPDHQEVLAVSHGGADFMFLRRWLSIDEIKRQEIKFTNCAVLKFSYEAGEFTFEHCYRPEDQ</sequence>
<evidence type="ECO:0000313" key="2">
    <source>
        <dbReference type="Proteomes" id="UP001596227"/>
    </source>
</evidence>
<dbReference type="SUPFAM" id="SSF53254">
    <property type="entry name" value="Phosphoglycerate mutase-like"/>
    <property type="match status" value="1"/>
</dbReference>
<reference evidence="2" key="1">
    <citation type="journal article" date="2019" name="Int. J. Syst. Evol. Microbiol.">
        <title>The Global Catalogue of Microorganisms (GCM) 10K type strain sequencing project: providing services to taxonomists for standard genome sequencing and annotation.</title>
        <authorList>
            <consortium name="The Broad Institute Genomics Platform"/>
            <consortium name="The Broad Institute Genome Sequencing Center for Infectious Disease"/>
            <person name="Wu L."/>
            <person name="Ma J."/>
        </authorList>
    </citation>
    <scope>NUCLEOTIDE SEQUENCE [LARGE SCALE GENOMIC DNA]</scope>
    <source>
        <strain evidence="2">CCM 8934</strain>
    </source>
</reference>
<dbReference type="Gene3D" id="3.40.50.1240">
    <property type="entry name" value="Phosphoglycerate mutase-like"/>
    <property type="match status" value="1"/>
</dbReference>
<proteinExistence type="predicted"/>
<dbReference type="SMART" id="SM00855">
    <property type="entry name" value="PGAM"/>
    <property type="match status" value="1"/>
</dbReference>
<comment type="caution">
    <text evidence="1">The sequence shown here is derived from an EMBL/GenBank/DDBJ whole genome shotgun (WGS) entry which is preliminary data.</text>
</comment>
<protein>
    <submittedName>
        <fullName evidence="1">Histidine phosphatase family protein</fullName>
    </submittedName>
</protein>
<organism evidence="1 2">
    <name type="scientific">Lactiplantibacillus daoliensis</name>
    <dbReference type="NCBI Taxonomy" id="2559916"/>
    <lineage>
        <taxon>Bacteria</taxon>
        <taxon>Bacillati</taxon>
        <taxon>Bacillota</taxon>
        <taxon>Bacilli</taxon>
        <taxon>Lactobacillales</taxon>
        <taxon>Lactobacillaceae</taxon>
        <taxon>Lactiplantibacillus</taxon>
    </lineage>
</organism>
<dbReference type="InterPro" id="IPR050275">
    <property type="entry name" value="PGM_Phosphatase"/>
</dbReference>
<dbReference type="InterPro" id="IPR029033">
    <property type="entry name" value="His_PPase_superfam"/>
</dbReference>
<dbReference type="Pfam" id="PF00300">
    <property type="entry name" value="His_Phos_1"/>
    <property type="match status" value="1"/>
</dbReference>
<dbReference type="InterPro" id="IPR001345">
    <property type="entry name" value="PG/BPGM_mutase_AS"/>
</dbReference>
<gene>
    <name evidence="1" type="ORF">ACFQH1_02335</name>
</gene>
<keyword evidence="2" id="KW-1185">Reference proteome</keyword>
<evidence type="ECO:0000313" key="1">
    <source>
        <dbReference type="EMBL" id="MFC6294073.1"/>
    </source>
</evidence>
<dbReference type="EMBL" id="JBHSSB010000004">
    <property type="protein sequence ID" value="MFC6294073.1"/>
    <property type="molecule type" value="Genomic_DNA"/>
</dbReference>
<dbReference type="InterPro" id="IPR013078">
    <property type="entry name" value="His_Pase_superF_clade-1"/>
</dbReference>
<dbReference type="Proteomes" id="UP001596227">
    <property type="component" value="Unassembled WGS sequence"/>
</dbReference>